<evidence type="ECO:0000313" key="2">
    <source>
        <dbReference type="EMBL" id="KAL2624315.1"/>
    </source>
</evidence>
<proteinExistence type="predicted"/>
<feature type="region of interest" description="Disordered" evidence="1">
    <location>
        <begin position="1"/>
        <end position="33"/>
    </location>
</feature>
<reference evidence="2 3" key="1">
    <citation type="submission" date="2024-09" db="EMBL/GenBank/DDBJ databases">
        <title>Chromosome-scale assembly of Riccia fluitans.</title>
        <authorList>
            <person name="Paukszto L."/>
            <person name="Sawicki J."/>
            <person name="Karawczyk K."/>
            <person name="Piernik-Szablinska J."/>
            <person name="Szczecinska M."/>
            <person name="Mazdziarz M."/>
        </authorList>
    </citation>
    <scope>NUCLEOTIDE SEQUENCE [LARGE SCALE GENOMIC DNA]</scope>
    <source>
        <strain evidence="2">Rf_01</strain>
        <tissue evidence="2">Aerial parts of the thallus</tissue>
    </source>
</reference>
<protein>
    <submittedName>
        <fullName evidence="2">Uncharacterized protein</fullName>
    </submittedName>
</protein>
<feature type="compositionally biased region" description="Gly residues" evidence="1">
    <location>
        <begin position="17"/>
        <end position="27"/>
    </location>
</feature>
<organism evidence="2 3">
    <name type="scientific">Riccia fluitans</name>
    <dbReference type="NCBI Taxonomy" id="41844"/>
    <lineage>
        <taxon>Eukaryota</taxon>
        <taxon>Viridiplantae</taxon>
        <taxon>Streptophyta</taxon>
        <taxon>Embryophyta</taxon>
        <taxon>Marchantiophyta</taxon>
        <taxon>Marchantiopsida</taxon>
        <taxon>Marchantiidae</taxon>
        <taxon>Marchantiales</taxon>
        <taxon>Ricciaceae</taxon>
        <taxon>Riccia</taxon>
    </lineage>
</organism>
<name>A0ABD1YC95_9MARC</name>
<dbReference type="AlphaFoldDB" id="A0ABD1YC95"/>
<evidence type="ECO:0000313" key="3">
    <source>
        <dbReference type="Proteomes" id="UP001605036"/>
    </source>
</evidence>
<accession>A0ABD1YC95</accession>
<comment type="caution">
    <text evidence="2">The sequence shown here is derived from an EMBL/GenBank/DDBJ whole genome shotgun (WGS) entry which is preliminary data.</text>
</comment>
<keyword evidence="3" id="KW-1185">Reference proteome</keyword>
<evidence type="ECO:0000256" key="1">
    <source>
        <dbReference type="SAM" id="MobiDB-lite"/>
    </source>
</evidence>
<sequence length="70" mass="7140">MAFLAVPAPLPTIRRGSSGGNGGGGLGPISLPGSRPDFAQAVNAARSVNKFKGDGVTKPDHHLKNFKAVM</sequence>
<gene>
    <name evidence="2" type="ORF">R1flu_008560</name>
</gene>
<dbReference type="Proteomes" id="UP001605036">
    <property type="component" value="Unassembled WGS sequence"/>
</dbReference>
<dbReference type="EMBL" id="JBHFFA010000005">
    <property type="protein sequence ID" value="KAL2624315.1"/>
    <property type="molecule type" value="Genomic_DNA"/>
</dbReference>